<protein>
    <submittedName>
        <fullName evidence="2">Uncharacterized protein</fullName>
    </submittedName>
</protein>
<reference evidence="2" key="2">
    <citation type="submission" date="2020-09" db="EMBL/GenBank/DDBJ databases">
        <authorList>
            <person name="Sun Q."/>
            <person name="Ohkuma M."/>
        </authorList>
    </citation>
    <scope>NUCLEOTIDE SEQUENCE</scope>
    <source>
        <strain evidence="2">JCM 4403</strain>
    </source>
</reference>
<evidence type="ECO:0000256" key="1">
    <source>
        <dbReference type="SAM" id="MobiDB-lite"/>
    </source>
</evidence>
<comment type="caution">
    <text evidence="2">The sequence shown here is derived from an EMBL/GenBank/DDBJ whole genome shotgun (WGS) entry which is preliminary data.</text>
</comment>
<accession>A0A918BML4</accession>
<gene>
    <name evidence="2" type="ORF">GCM10010280_22880</name>
</gene>
<proteinExistence type="predicted"/>
<dbReference type="AlphaFoldDB" id="A0A918BML4"/>
<evidence type="ECO:0000313" key="2">
    <source>
        <dbReference type="EMBL" id="GGQ76082.1"/>
    </source>
</evidence>
<evidence type="ECO:0000313" key="3">
    <source>
        <dbReference type="Proteomes" id="UP000656732"/>
    </source>
</evidence>
<dbReference type="Proteomes" id="UP000656732">
    <property type="component" value="Unassembled WGS sequence"/>
</dbReference>
<name>A0A918BML4_9ACTN</name>
<organism evidence="2 3">
    <name type="scientific">Streptomyces pilosus</name>
    <dbReference type="NCBI Taxonomy" id="28893"/>
    <lineage>
        <taxon>Bacteria</taxon>
        <taxon>Bacillati</taxon>
        <taxon>Actinomycetota</taxon>
        <taxon>Actinomycetes</taxon>
        <taxon>Kitasatosporales</taxon>
        <taxon>Streptomycetaceae</taxon>
        <taxon>Streptomyces</taxon>
    </lineage>
</organism>
<sequence>MQSGTGVVHNTLLLDEPERTISGALSTLRPRTGFSLTGWALWAPMQHARRFLYQSGSIRLTPQPGSALDDRGQGPAQGRLIASEAGRDRRMAPPTAFPTVSLAGLSPRPGLEWSRSSSRCGLSDAEGVMDTSLVAESW</sequence>
<dbReference type="EMBL" id="BMTU01000004">
    <property type="protein sequence ID" value="GGQ76082.1"/>
    <property type="molecule type" value="Genomic_DNA"/>
</dbReference>
<feature type="region of interest" description="Disordered" evidence="1">
    <location>
        <begin position="83"/>
        <end position="103"/>
    </location>
</feature>
<reference evidence="2" key="1">
    <citation type="journal article" date="2014" name="Int. J. Syst. Evol. Microbiol.">
        <title>Complete genome sequence of Corynebacterium casei LMG S-19264T (=DSM 44701T), isolated from a smear-ripened cheese.</title>
        <authorList>
            <consortium name="US DOE Joint Genome Institute (JGI-PGF)"/>
            <person name="Walter F."/>
            <person name="Albersmeier A."/>
            <person name="Kalinowski J."/>
            <person name="Ruckert C."/>
        </authorList>
    </citation>
    <scope>NUCLEOTIDE SEQUENCE</scope>
    <source>
        <strain evidence="2">JCM 4403</strain>
    </source>
</reference>
<keyword evidence="3" id="KW-1185">Reference proteome</keyword>